<dbReference type="GO" id="GO:0009307">
    <property type="term" value="P:DNA restriction-modification system"/>
    <property type="evidence" value="ECO:0007669"/>
    <property type="project" value="UniProtKB-KW"/>
</dbReference>
<dbReference type="SUPFAM" id="SSF116734">
    <property type="entry name" value="DNA methylase specificity domain"/>
    <property type="match status" value="2"/>
</dbReference>
<dbReference type="PANTHER" id="PTHR43140:SF1">
    <property type="entry name" value="TYPE I RESTRICTION ENZYME ECOKI SPECIFICITY SUBUNIT"/>
    <property type="match status" value="1"/>
</dbReference>
<reference evidence="3 5" key="1">
    <citation type="submission" date="2023-07" db="EMBL/GenBank/DDBJ databases">
        <title>Sorghum-associated microbial communities from plants grown in Nebraska, USA.</title>
        <authorList>
            <person name="Schachtman D."/>
        </authorList>
    </citation>
    <scope>NUCLEOTIDE SEQUENCE</scope>
    <source>
        <strain evidence="3">DS1006</strain>
        <strain evidence="4 5">DS1016</strain>
    </source>
</reference>
<dbReference type="EMBL" id="JAUSTF010000002">
    <property type="protein sequence ID" value="MDQ0180225.1"/>
    <property type="molecule type" value="Genomic_DNA"/>
</dbReference>
<evidence type="ECO:0000256" key="1">
    <source>
        <dbReference type="ARBA" id="ARBA00022747"/>
    </source>
</evidence>
<dbReference type="RefSeq" id="WP_306958727.1">
    <property type="nucleotide sequence ID" value="NZ_JAUSRG010000001.1"/>
</dbReference>
<evidence type="ECO:0000313" key="4">
    <source>
        <dbReference type="EMBL" id="MDQ0180225.1"/>
    </source>
</evidence>
<evidence type="ECO:0000313" key="6">
    <source>
        <dbReference type="Proteomes" id="UP001242995"/>
    </source>
</evidence>
<dbReference type="AlphaFoldDB" id="A0AAW8DBY2"/>
<dbReference type="Gene3D" id="3.90.220.20">
    <property type="entry name" value="DNA methylase specificity domains"/>
    <property type="match status" value="2"/>
</dbReference>
<dbReference type="Proteomes" id="UP001242995">
    <property type="component" value="Unassembled WGS sequence"/>
</dbReference>
<sequence>MVYNRLFAWKQSFAVVDEAAAKLYVSTEFPQFFPNSESLSIEFAALVLSSPSYANHILRRSTGSTAVSRNRLKVQDFLLLKIPMPSRDVQDALVKEARRARRDSRLAAMAALERRAQAWATFEGAIGTNENARKSEVQSLTFTARFADCERWDTDAAGWVGGTPSPGIHWASLGELSKVSGGIQKSPSNRPGLLAKPYLRVANVRRGRLDLAEVKTIEVTAEKLDKLRLEPGDLLFVEGNGSPDEIGRSAIWSGEIEDCVHQNHLIRARVDSPLLSPRFALAWFNCDIGRRHFKENARTTSGLLTLNLENIRSAPVPVLELEEQEKLAEELWSELETVDQVEAQISTDLLETRHRFDNEVFGI</sequence>
<dbReference type="Proteomes" id="UP001230951">
    <property type="component" value="Unassembled WGS sequence"/>
</dbReference>
<evidence type="ECO:0000313" key="5">
    <source>
        <dbReference type="Proteomes" id="UP001230951"/>
    </source>
</evidence>
<gene>
    <name evidence="3" type="ORF">J2S90_000062</name>
    <name evidence="4" type="ORF">J2S93_001641</name>
</gene>
<name>A0AAW8DBY2_9MICC</name>
<dbReference type="InterPro" id="IPR044946">
    <property type="entry name" value="Restrct_endonuc_typeI_TRD_sf"/>
</dbReference>
<keyword evidence="5" id="KW-1185">Reference proteome</keyword>
<comment type="caution">
    <text evidence="3">The sequence shown here is derived from an EMBL/GenBank/DDBJ whole genome shotgun (WGS) entry which is preliminary data.</text>
</comment>
<dbReference type="PANTHER" id="PTHR43140">
    <property type="entry name" value="TYPE-1 RESTRICTION ENZYME ECOKI SPECIFICITY PROTEIN"/>
    <property type="match status" value="1"/>
</dbReference>
<proteinExistence type="predicted"/>
<dbReference type="GO" id="GO:0003677">
    <property type="term" value="F:DNA binding"/>
    <property type="evidence" value="ECO:0007669"/>
    <property type="project" value="UniProtKB-KW"/>
</dbReference>
<dbReference type="EC" id="3.1.21.3" evidence="3"/>
<keyword evidence="3" id="KW-0378">Hydrolase</keyword>
<keyword evidence="1" id="KW-0680">Restriction system</keyword>
<protein>
    <submittedName>
        <fullName evidence="3">Type I restriction enzyme S subunit</fullName>
        <ecNumber evidence="3">3.1.21.3</ecNumber>
    </submittedName>
</protein>
<dbReference type="InterPro" id="IPR051212">
    <property type="entry name" value="Type-I_RE_S_subunit"/>
</dbReference>
<evidence type="ECO:0000256" key="2">
    <source>
        <dbReference type="ARBA" id="ARBA00023125"/>
    </source>
</evidence>
<dbReference type="CDD" id="cd17253">
    <property type="entry name" value="RMtype1_S_Eco933I-TRD2-CR2_like"/>
    <property type="match status" value="1"/>
</dbReference>
<dbReference type="EMBL" id="JAUSRG010000001">
    <property type="protein sequence ID" value="MDP9903122.1"/>
    <property type="molecule type" value="Genomic_DNA"/>
</dbReference>
<organism evidence="3 6">
    <name type="scientific">Arthrobacter bambusae</name>
    <dbReference type="NCBI Taxonomy" id="1338426"/>
    <lineage>
        <taxon>Bacteria</taxon>
        <taxon>Bacillati</taxon>
        <taxon>Actinomycetota</taxon>
        <taxon>Actinomycetes</taxon>
        <taxon>Micrococcales</taxon>
        <taxon>Micrococcaceae</taxon>
        <taxon>Arthrobacter</taxon>
    </lineage>
</organism>
<evidence type="ECO:0000313" key="3">
    <source>
        <dbReference type="EMBL" id="MDP9903122.1"/>
    </source>
</evidence>
<keyword evidence="2" id="KW-0238">DNA-binding</keyword>
<dbReference type="GO" id="GO:0009035">
    <property type="term" value="F:type I site-specific deoxyribonuclease activity"/>
    <property type="evidence" value="ECO:0007669"/>
    <property type="project" value="UniProtKB-EC"/>
</dbReference>
<accession>A0AAW8DBY2</accession>